<evidence type="ECO:0000313" key="2">
    <source>
        <dbReference type="Proteomes" id="UP001203058"/>
    </source>
</evidence>
<organism evidence="1 2">
    <name type="scientific">Sphingomonas telluris</name>
    <dbReference type="NCBI Taxonomy" id="2907998"/>
    <lineage>
        <taxon>Bacteria</taxon>
        <taxon>Pseudomonadati</taxon>
        <taxon>Pseudomonadota</taxon>
        <taxon>Alphaproteobacteria</taxon>
        <taxon>Sphingomonadales</taxon>
        <taxon>Sphingomonadaceae</taxon>
        <taxon>Sphingomonas</taxon>
    </lineage>
</organism>
<dbReference type="RefSeq" id="WP_241447397.1">
    <property type="nucleotide sequence ID" value="NZ_JAKZHW010000001.1"/>
</dbReference>
<protein>
    <submittedName>
        <fullName evidence="1">Uncharacterized protein</fullName>
    </submittedName>
</protein>
<comment type="caution">
    <text evidence="1">The sequence shown here is derived from an EMBL/GenBank/DDBJ whole genome shotgun (WGS) entry which is preliminary data.</text>
</comment>
<reference evidence="1 2" key="1">
    <citation type="submission" date="2022-03" db="EMBL/GenBank/DDBJ databases">
        <authorList>
            <person name="Jo J.-H."/>
            <person name="Im W.-T."/>
        </authorList>
    </citation>
    <scope>NUCLEOTIDE SEQUENCE [LARGE SCALE GENOMIC DNA]</scope>
    <source>
        <strain evidence="1 2">SM33</strain>
    </source>
</reference>
<dbReference type="Proteomes" id="UP001203058">
    <property type="component" value="Unassembled WGS sequence"/>
</dbReference>
<sequence>MTKQRFAVEFDRRTVGIAVRVGGGFIFYASDDAFRQMDGRIFRRARAIERELERCAQKTMRARVRAARGLLPA</sequence>
<proteinExistence type="predicted"/>
<dbReference type="EMBL" id="JAKZHW010000001">
    <property type="protein sequence ID" value="MCH8616604.1"/>
    <property type="molecule type" value="Genomic_DNA"/>
</dbReference>
<name>A0ABS9VNP8_9SPHN</name>
<accession>A0ABS9VNP8</accession>
<evidence type="ECO:0000313" key="1">
    <source>
        <dbReference type="EMBL" id="MCH8616604.1"/>
    </source>
</evidence>
<keyword evidence="2" id="KW-1185">Reference proteome</keyword>
<gene>
    <name evidence="1" type="ORF">LZ016_10900</name>
</gene>